<evidence type="ECO:0000313" key="8">
    <source>
        <dbReference type="EMBL" id="GFP82822.1"/>
    </source>
</evidence>
<dbReference type="Gene3D" id="3.90.1750.10">
    <property type="entry name" value="Hect, E3 ligase catalytic domains"/>
    <property type="match status" value="1"/>
</dbReference>
<protein>
    <recommendedName>
        <fullName evidence="3">HECT-type E3 ubiquitin transferase</fullName>
        <ecNumber evidence="3">2.3.2.26</ecNumber>
    </recommendedName>
</protein>
<evidence type="ECO:0000256" key="4">
    <source>
        <dbReference type="ARBA" id="ARBA00022679"/>
    </source>
</evidence>
<proteinExistence type="predicted"/>
<dbReference type="GO" id="GO:0006511">
    <property type="term" value="P:ubiquitin-dependent protein catabolic process"/>
    <property type="evidence" value="ECO:0007669"/>
    <property type="project" value="TreeGrafter"/>
</dbReference>
<comment type="catalytic activity">
    <reaction evidence="1">
        <text>S-ubiquitinyl-[E2 ubiquitin-conjugating enzyme]-L-cysteine + [acceptor protein]-L-lysine = [E2 ubiquitin-conjugating enzyme]-L-cysteine + N(6)-ubiquitinyl-[acceptor protein]-L-lysine.</text>
        <dbReference type="EC" id="2.3.2.26"/>
    </reaction>
</comment>
<evidence type="ECO:0000256" key="3">
    <source>
        <dbReference type="ARBA" id="ARBA00012485"/>
    </source>
</evidence>
<evidence type="ECO:0000256" key="1">
    <source>
        <dbReference type="ARBA" id="ARBA00000885"/>
    </source>
</evidence>
<evidence type="ECO:0000259" key="7">
    <source>
        <dbReference type="PROSITE" id="PS50237"/>
    </source>
</evidence>
<dbReference type="PANTHER" id="PTHR11254">
    <property type="entry name" value="HECT DOMAIN UBIQUITIN-PROTEIN LIGASE"/>
    <property type="match status" value="1"/>
</dbReference>
<dbReference type="EMBL" id="BMAC01000053">
    <property type="protein sequence ID" value="GFP82822.1"/>
    <property type="molecule type" value="Genomic_DNA"/>
</dbReference>
<dbReference type="InterPro" id="IPR050409">
    <property type="entry name" value="E3_ubiq-protein_ligase"/>
</dbReference>
<comment type="pathway">
    <text evidence="2">Protein modification; protein ubiquitination.</text>
</comment>
<reference evidence="8" key="1">
    <citation type="submission" date="2020-07" db="EMBL/GenBank/DDBJ databases">
        <title>Ethylene signaling mediates host invasion by parasitic plants.</title>
        <authorList>
            <person name="Yoshida S."/>
        </authorList>
    </citation>
    <scope>NUCLEOTIDE SEQUENCE</scope>
    <source>
        <strain evidence="8">Okayama</strain>
    </source>
</reference>
<sequence length="221" mass="24881">MDKSSIKQKLPLILQIGGITREAFLTVLDGEYSKIAFLCADRSVCLHAKYGSHYSLRIPRDFQAFLSRTFTEELLKKQEMLKLMTSSMAEIMAANRQQRQRERVVTAIGGGSAVAEEDLSSSISTSTVDHLDRKYFNFVGKVIALALMHKVQVSIVFDRVFCLQLVGHSITLEDIRDADLFLYSSCKQILEMDAEAVDQDALGLTFVHEIEELGTRRVVEI</sequence>
<dbReference type="Proteomes" id="UP000653305">
    <property type="component" value="Unassembled WGS sequence"/>
</dbReference>
<dbReference type="Pfam" id="PF00632">
    <property type="entry name" value="HECT"/>
    <property type="match status" value="1"/>
</dbReference>
<dbReference type="SUPFAM" id="SSF56204">
    <property type="entry name" value="Hect, E3 ligase catalytic domain"/>
    <property type="match status" value="1"/>
</dbReference>
<dbReference type="GO" id="GO:0000209">
    <property type="term" value="P:protein polyubiquitination"/>
    <property type="evidence" value="ECO:0007669"/>
    <property type="project" value="TreeGrafter"/>
</dbReference>
<organism evidence="8 9">
    <name type="scientific">Phtheirospermum japonicum</name>
    <dbReference type="NCBI Taxonomy" id="374723"/>
    <lineage>
        <taxon>Eukaryota</taxon>
        <taxon>Viridiplantae</taxon>
        <taxon>Streptophyta</taxon>
        <taxon>Embryophyta</taxon>
        <taxon>Tracheophyta</taxon>
        <taxon>Spermatophyta</taxon>
        <taxon>Magnoliopsida</taxon>
        <taxon>eudicotyledons</taxon>
        <taxon>Gunneridae</taxon>
        <taxon>Pentapetalae</taxon>
        <taxon>asterids</taxon>
        <taxon>lamiids</taxon>
        <taxon>Lamiales</taxon>
        <taxon>Orobanchaceae</taxon>
        <taxon>Orobanchaceae incertae sedis</taxon>
        <taxon>Phtheirospermum</taxon>
    </lineage>
</organism>
<dbReference type="PROSITE" id="PS50237">
    <property type="entry name" value="HECT"/>
    <property type="match status" value="1"/>
</dbReference>
<dbReference type="PANTHER" id="PTHR11254:SF424">
    <property type="entry name" value="E3 UBIQUITIN-PROTEIN LIGASE UPL5"/>
    <property type="match status" value="1"/>
</dbReference>
<dbReference type="AlphaFoldDB" id="A0A830BA14"/>
<evidence type="ECO:0000256" key="6">
    <source>
        <dbReference type="PROSITE-ProRule" id="PRU00104"/>
    </source>
</evidence>
<dbReference type="InterPro" id="IPR035983">
    <property type="entry name" value="Hect_E3_ubiquitin_ligase"/>
</dbReference>
<feature type="domain" description="HECT" evidence="7">
    <location>
        <begin position="134"/>
        <end position="221"/>
    </location>
</feature>
<keyword evidence="5 6" id="KW-0833">Ubl conjugation pathway</keyword>
<dbReference type="GO" id="GO:0061630">
    <property type="term" value="F:ubiquitin protein ligase activity"/>
    <property type="evidence" value="ECO:0007669"/>
    <property type="project" value="UniProtKB-EC"/>
</dbReference>
<keyword evidence="9" id="KW-1185">Reference proteome</keyword>
<dbReference type="OrthoDB" id="1733113at2759"/>
<name>A0A830BA14_9LAMI</name>
<accession>A0A830BA14</accession>
<comment type="caution">
    <text evidence="6">Lacks conserved residue(s) required for the propagation of feature annotation.</text>
</comment>
<evidence type="ECO:0000313" key="9">
    <source>
        <dbReference type="Proteomes" id="UP000653305"/>
    </source>
</evidence>
<dbReference type="GO" id="GO:0005737">
    <property type="term" value="C:cytoplasm"/>
    <property type="evidence" value="ECO:0007669"/>
    <property type="project" value="TreeGrafter"/>
</dbReference>
<dbReference type="EC" id="2.3.2.26" evidence="3"/>
<dbReference type="InterPro" id="IPR000569">
    <property type="entry name" value="HECT_dom"/>
</dbReference>
<evidence type="ECO:0000256" key="5">
    <source>
        <dbReference type="ARBA" id="ARBA00022786"/>
    </source>
</evidence>
<evidence type="ECO:0000256" key="2">
    <source>
        <dbReference type="ARBA" id="ARBA00004906"/>
    </source>
</evidence>
<comment type="caution">
    <text evidence="8">The sequence shown here is derived from an EMBL/GenBank/DDBJ whole genome shotgun (WGS) entry which is preliminary data.</text>
</comment>
<keyword evidence="4" id="KW-0808">Transferase</keyword>
<gene>
    <name evidence="8" type="ORF">PHJA_000425300</name>
</gene>